<dbReference type="Proteomes" id="UP001596183">
    <property type="component" value="Unassembled WGS sequence"/>
</dbReference>
<organism evidence="2 3">
    <name type="scientific">Streptomyces incanus</name>
    <dbReference type="NCBI Taxonomy" id="887453"/>
    <lineage>
        <taxon>Bacteria</taxon>
        <taxon>Bacillati</taxon>
        <taxon>Actinomycetota</taxon>
        <taxon>Actinomycetes</taxon>
        <taxon>Kitasatosporales</taxon>
        <taxon>Streptomycetaceae</taxon>
        <taxon>Streptomyces</taxon>
    </lineage>
</organism>
<keyword evidence="1" id="KW-0175">Coiled coil</keyword>
<proteinExistence type="predicted"/>
<keyword evidence="3" id="KW-1185">Reference proteome</keyword>
<evidence type="ECO:0000313" key="3">
    <source>
        <dbReference type="Proteomes" id="UP001596183"/>
    </source>
</evidence>
<reference evidence="3" key="1">
    <citation type="journal article" date="2019" name="Int. J. Syst. Evol. Microbiol.">
        <title>The Global Catalogue of Microorganisms (GCM) 10K type strain sequencing project: providing services to taxonomists for standard genome sequencing and annotation.</title>
        <authorList>
            <consortium name="The Broad Institute Genomics Platform"/>
            <consortium name="The Broad Institute Genome Sequencing Center for Infectious Disease"/>
            <person name="Wu L."/>
            <person name="Ma J."/>
        </authorList>
    </citation>
    <scope>NUCLEOTIDE SEQUENCE [LARGE SCALE GENOMIC DNA]</scope>
    <source>
        <strain evidence="3">JCM 13852</strain>
    </source>
</reference>
<dbReference type="EMBL" id="JBHSPC010000134">
    <property type="protein sequence ID" value="MFC5674909.1"/>
    <property type="molecule type" value="Genomic_DNA"/>
</dbReference>
<evidence type="ECO:0000313" key="2">
    <source>
        <dbReference type="EMBL" id="MFC5674909.1"/>
    </source>
</evidence>
<dbReference type="RefSeq" id="WP_381219147.1">
    <property type="nucleotide sequence ID" value="NZ_JBHSPC010000134.1"/>
</dbReference>
<feature type="coiled-coil region" evidence="1">
    <location>
        <begin position="25"/>
        <end position="52"/>
    </location>
</feature>
<evidence type="ECO:0000256" key="1">
    <source>
        <dbReference type="SAM" id="Coils"/>
    </source>
</evidence>
<comment type="caution">
    <text evidence="2">The sequence shown here is derived from an EMBL/GenBank/DDBJ whole genome shotgun (WGS) entry which is preliminary data.</text>
</comment>
<name>A0ABW0Y042_9ACTN</name>
<sequence>MSDTPQVKDVLAYIEARERELGEQAGRLRSSIEDLTARLGELDAETENLRITRKTLLSIPAPAPADDPPRAEAPDHPAYRQILAVFADTGRSMRARDLCEALDLPLLPKNTEGIRSKLKRLVTRGVLTEPEPGLFIQPRP</sequence>
<protein>
    <submittedName>
        <fullName evidence="2">Uncharacterized protein</fullName>
    </submittedName>
</protein>
<accession>A0ABW0Y042</accession>
<gene>
    <name evidence="2" type="ORF">ACFP2V_34100</name>
</gene>